<dbReference type="PANTHER" id="PTHR43229">
    <property type="entry name" value="NODULATION PROTEIN J"/>
    <property type="match status" value="1"/>
</dbReference>
<evidence type="ECO:0000313" key="8">
    <source>
        <dbReference type="Proteomes" id="UP000195437"/>
    </source>
</evidence>
<dbReference type="GO" id="GO:0043190">
    <property type="term" value="C:ATP-binding cassette (ABC) transporter complex"/>
    <property type="evidence" value="ECO:0007669"/>
    <property type="project" value="InterPro"/>
</dbReference>
<dbReference type="InterPro" id="IPR051784">
    <property type="entry name" value="Nod_factor_ABC_transporter"/>
</dbReference>
<evidence type="ECO:0000256" key="5">
    <source>
        <dbReference type="SAM" id="Phobius"/>
    </source>
</evidence>
<sequence length="286" mass="32484">MCILSWVERKDRSKMKATAMQVQAAPMPQSIVKREPIPLWKRKVSEVATLCWMQLLELRQNWIWVVLLASMFPLTTLMFMKFLNPNPTPAYIVQAIAGNMIFGVIVTGVNMMSQNISWQKEQGHFTYYLSLPVHKLSFITAVLFRGLLNTVPSLVVMALIGKLAFEVEFHYSWWLLLLFFLATYVCSAFGTVIGFWSKNQQLTNMLSQVLMMFLSFLSPVMVTMEQLPGALQGVAYVFPTTYIAEAARALLLTGYSSAVGWQLLILTGYALVFTVLIIKKADWRAK</sequence>
<dbReference type="KEGG" id="tum:CBW65_09910"/>
<accession>A0A1Y0ILA5</accession>
<keyword evidence="4 5" id="KW-0472">Membrane</keyword>
<feature type="transmembrane region" description="Helical" evidence="5">
    <location>
        <begin position="142"/>
        <end position="165"/>
    </location>
</feature>
<feature type="transmembrane region" description="Helical" evidence="5">
    <location>
        <begin position="259"/>
        <end position="278"/>
    </location>
</feature>
<reference evidence="8" key="1">
    <citation type="submission" date="2017-05" db="EMBL/GenBank/DDBJ databases">
        <authorList>
            <person name="Sung H."/>
        </authorList>
    </citation>
    <scope>NUCLEOTIDE SEQUENCE [LARGE SCALE GENOMIC DNA]</scope>
    <source>
        <strain evidence="8">AR23208</strain>
    </source>
</reference>
<evidence type="ECO:0000256" key="3">
    <source>
        <dbReference type="ARBA" id="ARBA00022989"/>
    </source>
</evidence>
<dbReference type="Proteomes" id="UP000195437">
    <property type="component" value="Chromosome"/>
</dbReference>
<feature type="transmembrane region" description="Helical" evidence="5">
    <location>
        <begin position="62"/>
        <end position="83"/>
    </location>
</feature>
<comment type="subcellular location">
    <subcellularLocation>
        <location evidence="1">Membrane</location>
        <topology evidence="1">Multi-pass membrane protein</topology>
    </subcellularLocation>
</comment>
<dbReference type="AlphaFoldDB" id="A0A1Y0ILA5"/>
<feature type="transmembrane region" description="Helical" evidence="5">
    <location>
        <begin position="202"/>
        <end position="222"/>
    </location>
</feature>
<proteinExistence type="predicted"/>
<dbReference type="PROSITE" id="PS51012">
    <property type="entry name" value="ABC_TM2"/>
    <property type="match status" value="1"/>
</dbReference>
<evidence type="ECO:0000256" key="4">
    <source>
        <dbReference type="ARBA" id="ARBA00023136"/>
    </source>
</evidence>
<dbReference type="InterPro" id="IPR047817">
    <property type="entry name" value="ABC2_TM_bact-type"/>
</dbReference>
<dbReference type="InterPro" id="IPR013525">
    <property type="entry name" value="ABC2_TM"/>
</dbReference>
<protein>
    <recommendedName>
        <fullName evidence="6">ABC transmembrane type-2 domain-containing protein</fullName>
    </recommendedName>
</protein>
<feature type="transmembrane region" description="Helical" evidence="5">
    <location>
        <begin position="171"/>
        <end position="195"/>
    </location>
</feature>
<dbReference type="Pfam" id="PF12698">
    <property type="entry name" value="ABC2_membrane_3"/>
    <property type="match status" value="1"/>
</dbReference>
<organism evidence="7 8">
    <name type="scientific">Tumebacillus avium</name>
    <dbReference type="NCBI Taxonomy" id="1903704"/>
    <lineage>
        <taxon>Bacteria</taxon>
        <taxon>Bacillati</taxon>
        <taxon>Bacillota</taxon>
        <taxon>Bacilli</taxon>
        <taxon>Bacillales</taxon>
        <taxon>Alicyclobacillaceae</taxon>
        <taxon>Tumebacillus</taxon>
    </lineage>
</organism>
<gene>
    <name evidence="7" type="ORF">CBW65_09910</name>
</gene>
<keyword evidence="8" id="KW-1185">Reference proteome</keyword>
<evidence type="ECO:0000256" key="1">
    <source>
        <dbReference type="ARBA" id="ARBA00004141"/>
    </source>
</evidence>
<feature type="domain" description="ABC transmembrane type-2" evidence="6">
    <location>
        <begin position="60"/>
        <end position="284"/>
    </location>
</feature>
<keyword evidence="2 5" id="KW-0812">Transmembrane</keyword>
<feature type="transmembrane region" description="Helical" evidence="5">
    <location>
        <begin position="89"/>
        <end position="112"/>
    </location>
</feature>
<evidence type="ECO:0000259" key="6">
    <source>
        <dbReference type="PROSITE" id="PS51012"/>
    </source>
</evidence>
<dbReference type="GO" id="GO:0140359">
    <property type="term" value="F:ABC-type transporter activity"/>
    <property type="evidence" value="ECO:0007669"/>
    <property type="project" value="InterPro"/>
</dbReference>
<dbReference type="PIRSF" id="PIRSF006648">
    <property type="entry name" value="DrrB"/>
    <property type="match status" value="1"/>
</dbReference>
<dbReference type="PANTHER" id="PTHR43229:SF3">
    <property type="entry name" value="ABC-TYPE MULTIDRUG TRANSPORT SYSTEM, PERMEASE COMPONENT"/>
    <property type="match status" value="1"/>
</dbReference>
<evidence type="ECO:0000256" key="2">
    <source>
        <dbReference type="ARBA" id="ARBA00022692"/>
    </source>
</evidence>
<name>A0A1Y0ILA5_9BACL</name>
<evidence type="ECO:0000313" key="7">
    <source>
        <dbReference type="EMBL" id="ARU61272.1"/>
    </source>
</evidence>
<dbReference type="InterPro" id="IPR000412">
    <property type="entry name" value="ABC_2_transport"/>
</dbReference>
<keyword evidence="3 5" id="KW-1133">Transmembrane helix</keyword>
<dbReference type="EMBL" id="CP021434">
    <property type="protein sequence ID" value="ARU61272.1"/>
    <property type="molecule type" value="Genomic_DNA"/>
</dbReference>